<dbReference type="Proteomes" id="UP000254051">
    <property type="component" value="Unassembled WGS sequence"/>
</dbReference>
<evidence type="ECO:0000313" key="2">
    <source>
        <dbReference type="Proteomes" id="UP000254051"/>
    </source>
</evidence>
<gene>
    <name evidence="1" type="ORF">SAMN05216529_11262</name>
</gene>
<dbReference type="EMBL" id="UHJJ01000012">
    <property type="protein sequence ID" value="SUQ15414.1"/>
    <property type="molecule type" value="Genomic_DNA"/>
</dbReference>
<accession>A0A315ZS58</accession>
<proteinExistence type="predicted"/>
<dbReference type="OrthoDB" id="2661706at2"/>
<sequence>MRTGVLLEELINIAKIPKTDFALSMNMTPSGLSKILTGKRLPLLKEKRIFSRQAASYFSEVIYDYGCYLRFETLFPVVYDFSSKYELELFLATAIKYSLDKDFAAENRENVDYFDMERSFLGKKSVLNMVCVILSDYLLNDDNIPLEFYSTIPVFSQLYSDIFQRIRMIGSKKPKNVSMNHFFDMSFFEAFYSKYNIDLFLTISKAQQHFDLNLWKTEEKITSTFLLLKGRLLLLFNIQIDGTPLMTFVTHKGYITAFFNSLMKKNVKKISYNRNEAIAALEANPSCMDQFFNNPIDAVYNFISIGYLIEKKELDEAEGSEVIKELVMKFFNHILTTETTFFVTIDAMTGFCATGNAIVPLLGAVNFSPDKRIPYLQRFNLYIGQETPDKIRILNGEPPKMAVLCSQEYSIIYLIDEECKSEKIHYFETDVIHNILSRQVTGDDTKEMDFSTDLWEVYIEELSRNIN</sequence>
<organism evidence="1 2">
    <name type="scientific">Faecalicatena contorta</name>
    <dbReference type="NCBI Taxonomy" id="39482"/>
    <lineage>
        <taxon>Bacteria</taxon>
        <taxon>Bacillati</taxon>
        <taxon>Bacillota</taxon>
        <taxon>Clostridia</taxon>
        <taxon>Lachnospirales</taxon>
        <taxon>Lachnospiraceae</taxon>
        <taxon>Faecalicatena</taxon>
    </lineage>
</organism>
<name>A0A315ZS58_9FIRM</name>
<evidence type="ECO:0000313" key="1">
    <source>
        <dbReference type="EMBL" id="SUQ15414.1"/>
    </source>
</evidence>
<dbReference type="AlphaFoldDB" id="A0A315ZS58"/>
<reference evidence="2" key="1">
    <citation type="submission" date="2017-07" db="EMBL/GenBank/DDBJ databases">
        <authorList>
            <person name="Varghese N."/>
            <person name="Submissions S."/>
        </authorList>
    </citation>
    <scope>NUCLEOTIDE SEQUENCE [LARGE SCALE GENOMIC DNA]</scope>
    <source>
        <strain evidence="2">NLAE-zl-C134</strain>
    </source>
</reference>
<dbReference type="RefSeq" id="WP_109713222.1">
    <property type="nucleotide sequence ID" value="NZ_QGDS01000012.1"/>
</dbReference>
<keyword evidence="2" id="KW-1185">Reference proteome</keyword>
<protein>
    <submittedName>
        <fullName evidence="1">Uncharacterized protein</fullName>
    </submittedName>
</protein>